<evidence type="ECO:0000313" key="7">
    <source>
        <dbReference type="EMBL" id="THU74073.1"/>
    </source>
</evidence>
<feature type="transmembrane region" description="Helical" evidence="6">
    <location>
        <begin position="205"/>
        <end position="226"/>
    </location>
</feature>
<keyword evidence="5 6" id="KW-0472">Membrane</keyword>
<keyword evidence="4 6" id="KW-1133">Transmembrane helix</keyword>
<dbReference type="InterPro" id="IPR036259">
    <property type="entry name" value="MFS_trans_sf"/>
</dbReference>
<sequence length="570" mass="62504">MEASESGAAAVGEPLIKHRGWKTMPFVIGNETFEKLATIGTLSNLLVYLTVVFHLSSVAAATSLNVFNGTTNLATILGAFVSDTYWGRYATLGFSSMASLLGMAIMTLTAAVSKLHPPPCKQDQTCEGPTSFQLFFLILGFGLLVIGSGGIRPCNIAFGADQFDPTTESGKKGINSFFNWYYFTLTIAVAFSSTVIIYLQSNVSWTLGFAIPTMLMTVSCVFFFVASRIYVKVKPEGSPVTSIVQVLVAAFRKRGMKLPDDPKQALFNPPHVSTLVAKLSYTDQFKFLDKASIIYSADEIKPNGSAANPWKLCSIQQVEEVKCVARIIPIWSTGILYYIAVAQQTTYVVFQALQSDRHVSKNLEIPGASFTIFSSIALTVWIPLYDRIVVPLLQRVTKKDGGISLLQRMGIGILLSIVAMFVSGLVEERRRSIALHYPSIGTTTGGGGISAMSSFWLVPQLLLLGLSEAFNLVSQLEFLYKQFPENMRSLAGSLLFCGIAIASYLSGLMVMIIHHATADNGQGKWLAQDLNEGRLELFYYFIGVIGAINFIYFIACAKWYRYRILDGESH</sequence>
<feature type="transmembrane region" description="Helical" evidence="6">
    <location>
        <begin position="132"/>
        <end position="151"/>
    </location>
</feature>
<evidence type="ECO:0000256" key="4">
    <source>
        <dbReference type="ARBA" id="ARBA00022989"/>
    </source>
</evidence>
<accession>A0A4S8KFQ7</accession>
<evidence type="ECO:0000256" key="6">
    <source>
        <dbReference type="SAM" id="Phobius"/>
    </source>
</evidence>
<dbReference type="EMBL" id="PYDT01000001">
    <property type="protein sequence ID" value="THU74073.1"/>
    <property type="molecule type" value="Genomic_DNA"/>
</dbReference>
<evidence type="ECO:0000256" key="3">
    <source>
        <dbReference type="ARBA" id="ARBA00022692"/>
    </source>
</evidence>
<dbReference type="Pfam" id="PF00854">
    <property type="entry name" value="PTR2"/>
    <property type="match status" value="1"/>
</dbReference>
<name>A0A4S8KFQ7_MUSBA</name>
<dbReference type="PANTHER" id="PTHR11654">
    <property type="entry name" value="OLIGOPEPTIDE TRANSPORTER-RELATED"/>
    <property type="match status" value="1"/>
</dbReference>
<proteinExistence type="inferred from homology"/>
<organism evidence="7 8">
    <name type="scientific">Musa balbisiana</name>
    <name type="common">Banana</name>
    <dbReference type="NCBI Taxonomy" id="52838"/>
    <lineage>
        <taxon>Eukaryota</taxon>
        <taxon>Viridiplantae</taxon>
        <taxon>Streptophyta</taxon>
        <taxon>Embryophyta</taxon>
        <taxon>Tracheophyta</taxon>
        <taxon>Spermatophyta</taxon>
        <taxon>Magnoliopsida</taxon>
        <taxon>Liliopsida</taxon>
        <taxon>Zingiberales</taxon>
        <taxon>Musaceae</taxon>
        <taxon>Musa</taxon>
    </lineage>
</organism>
<feature type="transmembrane region" description="Helical" evidence="6">
    <location>
        <begin position="45"/>
        <end position="68"/>
    </location>
</feature>
<evidence type="ECO:0000256" key="2">
    <source>
        <dbReference type="ARBA" id="ARBA00005982"/>
    </source>
</evidence>
<dbReference type="GO" id="GO:0016020">
    <property type="term" value="C:membrane"/>
    <property type="evidence" value="ECO:0007669"/>
    <property type="project" value="UniProtKB-SubCell"/>
</dbReference>
<keyword evidence="8" id="KW-1185">Reference proteome</keyword>
<evidence type="ECO:0000256" key="5">
    <source>
        <dbReference type="ARBA" id="ARBA00023136"/>
    </source>
</evidence>
<comment type="subcellular location">
    <subcellularLocation>
        <location evidence="1">Membrane</location>
        <topology evidence="1">Multi-pass membrane protein</topology>
    </subcellularLocation>
</comment>
<feature type="transmembrane region" description="Helical" evidence="6">
    <location>
        <begin position="537"/>
        <end position="555"/>
    </location>
</feature>
<dbReference type="GO" id="GO:0022857">
    <property type="term" value="F:transmembrane transporter activity"/>
    <property type="evidence" value="ECO:0007669"/>
    <property type="project" value="InterPro"/>
</dbReference>
<feature type="transmembrane region" description="Helical" evidence="6">
    <location>
        <begin position="365"/>
        <end position="384"/>
    </location>
</feature>
<gene>
    <name evidence="7" type="ORF">C4D60_Mb04t29500</name>
</gene>
<keyword evidence="3 6" id="KW-0812">Transmembrane</keyword>
<dbReference type="AlphaFoldDB" id="A0A4S8KFQ7"/>
<dbReference type="Gene3D" id="1.20.1250.20">
    <property type="entry name" value="MFS general substrate transporter like domains"/>
    <property type="match status" value="1"/>
</dbReference>
<dbReference type="SUPFAM" id="SSF103473">
    <property type="entry name" value="MFS general substrate transporter"/>
    <property type="match status" value="1"/>
</dbReference>
<protein>
    <submittedName>
        <fullName evidence="7">Uncharacterized protein</fullName>
    </submittedName>
</protein>
<feature type="transmembrane region" description="Helical" evidence="6">
    <location>
        <begin position="89"/>
        <end position="112"/>
    </location>
</feature>
<dbReference type="InterPro" id="IPR000109">
    <property type="entry name" value="POT_fam"/>
</dbReference>
<feature type="transmembrane region" description="Helical" evidence="6">
    <location>
        <begin position="180"/>
        <end position="199"/>
    </location>
</feature>
<comment type="caution">
    <text evidence="7">The sequence shown here is derived from an EMBL/GenBank/DDBJ whole genome shotgun (WGS) entry which is preliminary data.</text>
</comment>
<dbReference type="Proteomes" id="UP000317650">
    <property type="component" value="Chromosome 4"/>
</dbReference>
<dbReference type="CDD" id="cd17416">
    <property type="entry name" value="MFS_NPF1_2"/>
    <property type="match status" value="1"/>
</dbReference>
<comment type="similarity">
    <text evidence="2">Belongs to the major facilitator superfamily. Proton-dependent oligopeptide transporter (POT/PTR) (TC 2.A.17) family.</text>
</comment>
<evidence type="ECO:0000313" key="8">
    <source>
        <dbReference type="Proteomes" id="UP000317650"/>
    </source>
</evidence>
<reference evidence="7 8" key="1">
    <citation type="journal article" date="2019" name="Nat. Plants">
        <title>Genome sequencing of Musa balbisiana reveals subgenome evolution and function divergence in polyploid bananas.</title>
        <authorList>
            <person name="Yao X."/>
        </authorList>
    </citation>
    <scope>NUCLEOTIDE SEQUENCE [LARGE SCALE GENOMIC DNA]</scope>
    <source>
        <strain evidence="8">cv. DH-PKW</strain>
        <tissue evidence="7">Leaves</tissue>
    </source>
</reference>
<feature type="transmembrane region" description="Helical" evidence="6">
    <location>
        <begin position="494"/>
        <end position="517"/>
    </location>
</feature>
<evidence type="ECO:0000256" key="1">
    <source>
        <dbReference type="ARBA" id="ARBA00004141"/>
    </source>
</evidence>
<feature type="transmembrane region" description="Helical" evidence="6">
    <location>
        <begin position="405"/>
        <end position="426"/>
    </location>
</feature>